<name>A0ABQ7F9Y4_9ACTN</name>
<reference evidence="3 4" key="1">
    <citation type="submission" date="2019-10" db="EMBL/GenBank/DDBJ databases">
        <title>Streptomyces tenebrisbrunneis sp.nov., an endogenous actinomycete isolated from of Lycium ruthenicum.</title>
        <authorList>
            <person name="Ma L."/>
        </authorList>
    </citation>
    <scope>NUCLEOTIDE SEQUENCE [LARGE SCALE GENOMIC DNA]</scope>
    <source>
        <strain evidence="3 4">TRM 66187</strain>
    </source>
</reference>
<gene>
    <name evidence="3" type="ORF">GCU69_30875</name>
</gene>
<feature type="domain" description="UspA" evidence="2">
    <location>
        <begin position="1"/>
        <end position="136"/>
    </location>
</feature>
<dbReference type="InterPro" id="IPR006016">
    <property type="entry name" value="UspA"/>
</dbReference>
<protein>
    <submittedName>
        <fullName evidence="3">Universal stress protein</fullName>
    </submittedName>
</protein>
<evidence type="ECO:0000259" key="2">
    <source>
        <dbReference type="Pfam" id="PF00582"/>
    </source>
</evidence>
<dbReference type="PANTHER" id="PTHR46268:SF6">
    <property type="entry name" value="UNIVERSAL STRESS PROTEIN UP12"/>
    <property type="match status" value="1"/>
</dbReference>
<comment type="similarity">
    <text evidence="1">Belongs to the universal stress protein A family.</text>
</comment>
<comment type="caution">
    <text evidence="3">The sequence shown here is derived from an EMBL/GenBank/DDBJ whole genome shotgun (WGS) entry which is preliminary data.</text>
</comment>
<dbReference type="InterPro" id="IPR014729">
    <property type="entry name" value="Rossmann-like_a/b/a_fold"/>
</dbReference>
<proteinExistence type="inferred from homology"/>
<dbReference type="PRINTS" id="PR01438">
    <property type="entry name" value="UNVRSLSTRESS"/>
</dbReference>
<accession>A0ABQ7F9Y4</accession>
<dbReference type="EMBL" id="WHPN01000422">
    <property type="protein sequence ID" value="KAF4405302.1"/>
    <property type="molecule type" value="Genomic_DNA"/>
</dbReference>
<dbReference type="SUPFAM" id="SSF52402">
    <property type="entry name" value="Adenine nucleotide alpha hydrolases-like"/>
    <property type="match status" value="2"/>
</dbReference>
<dbReference type="PANTHER" id="PTHR46268">
    <property type="entry name" value="STRESS RESPONSE PROTEIN NHAX"/>
    <property type="match status" value="1"/>
</dbReference>
<sequence length="299" mass="32405">MRRLVVTGVDGSCESMAAADWAAQESLRRDRPLRVVRAFEWLPRQEAVLADRDTLTRQAQDDLREVGEALRGRYPSLCVTTELLRGPKVQTLLDATGGAELLVLGSRGLGGFAGFLIGSVGLATLARTQCPVVLVRTVESTAVERTPELEVPDPVTSGLPQVVLGIDVRRSCDELIRFAFETAATRRAPLHAVHVRDLPPMNAFEPRPEGDAVPGPWAEATRLLTATLRPWRDKFPDVPVTEEVATGKPVRSLLNSASGAGLLVVGRRARRARLGARIGPVTHAVLHRTRCPVAIVPHS</sequence>
<feature type="domain" description="UspA" evidence="2">
    <location>
        <begin position="162"/>
        <end position="297"/>
    </location>
</feature>
<dbReference type="Pfam" id="PF00582">
    <property type="entry name" value="Usp"/>
    <property type="match status" value="2"/>
</dbReference>
<evidence type="ECO:0000313" key="4">
    <source>
        <dbReference type="Proteomes" id="UP000621266"/>
    </source>
</evidence>
<keyword evidence="4" id="KW-1185">Reference proteome</keyword>
<evidence type="ECO:0000256" key="1">
    <source>
        <dbReference type="ARBA" id="ARBA00008791"/>
    </source>
</evidence>
<dbReference type="Gene3D" id="3.40.50.620">
    <property type="entry name" value="HUPs"/>
    <property type="match status" value="2"/>
</dbReference>
<dbReference type="InterPro" id="IPR006015">
    <property type="entry name" value="Universal_stress_UspA"/>
</dbReference>
<dbReference type="Proteomes" id="UP000621266">
    <property type="component" value="Unassembled WGS sequence"/>
</dbReference>
<organism evidence="3 4">
    <name type="scientific">Streptomyces lycii</name>
    <dbReference type="NCBI Taxonomy" id="2654337"/>
    <lineage>
        <taxon>Bacteria</taxon>
        <taxon>Bacillati</taxon>
        <taxon>Actinomycetota</taxon>
        <taxon>Actinomycetes</taxon>
        <taxon>Kitasatosporales</taxon>
        <taxon>Streptomycetaceae</taxon>
        <taxon>Streptomyces</taxon>
    </lineage>
</organism>
<evidence type="ECO:0000313" key="3">
    <source>
        <dbReference type="EMBL" id="KAF4405302.1"/>
    </source>
</evidence>